<gene>
    <name evidence="7" type="primary">aroK</name>
    <name evidence="9" type="ORF">SAMN05444170_1772</name>
</gene>
<keyword evidence="7" id="KW-0460">Magnesium</keyword>
<comment type="similarity">
    <text evidence="7">Belongs to the shikimate kinase family.</text>
</comment>
<dbReference type="GO" id="GO:0000287">
    <property type="term" value="F:magnesium ion binding"/>
    <property type="evidence" value="ECO:0007669"/>
    <property type="project" value="UniProtKB-UniRule"/>
</dbReference>
<comment type="caution">
    <text evidence="7">Lacks conserved residue(s) required for the propagation of feature annotation.</text>
</comment>
<evidence type="ECO:0000313" key="9">
    <source>
        <dbReference type="EMBL" id="SHN70579.1"/>
    </source>
</evidence>
<proteinExistence type="inferred from homology"/>
<keyword evidence="6 7" id="KW-0057">Aromatic amino acid biosynthesis</keyword>
<dbReference type="Pfam" id="PF01202">
    <property type="entry name" value="SKI"/>
    <property type="match status" value="1"/>
</dbReference>
<dbReference type="EMBL" id="LT670849">
    <property type="protein sequence ID" value="SHN70579.1"/>
    <property type="molecule type" value="Genomic_DNA"/>
</dbReference>
<comment type="cofactor">
    <cofactor evidence="7">
        <name>Mg(2+)</name>
        <dbReference type="ChEBI" id="CHEBI:18420"/>
    </cofactor>
    <text evidence="7">Binds 1 Mg(2+) ion per subunit.</text>
</comment>
<dbReference type="UniPathway" id="UPA00053">
    <property type="reaction ID" value="UER00088"/>
</dbReference>
<keyword evidence="7" id="KW-0479">Metal-binding</keyword>
<evidence type="ECO:0000256" key="3">
    <source>
        <dbReference type="ARBA" id="ARBA00022741"/>
    </source>
</evidence>
<keyword evidence="4 7" id="KW-0418">Kinase</keyword>
<keyword evidence="10" id="KW-1185">Reference proteome</keyword>
<organism evidence="9 10">
    <name type="scientific">Bradyrhizobium erythrophlei</name>
    <dbReference type="NCBI Taxonomy" id="1437360"/>
    <lineage>
        <taxon>Bacteria</taxon>
        <taxon>Pseudomonadati</taxon>
        <taxon>Pseudomonadota</taxon>
        <taxon>Alphaproteobacteria</taxon>
        <taxon>Hyphomicrobiales</taxon>
        <taxon>Nitrobacteraceae</taxon>
        <taxon>Bradyrhizobium</taxon>
    </lineage>
</organism>
<feature type="binding site" evidence="7">
    <location>
        <begin position="145"/>
        <end position="150"/>
    </location>
    <ligand>
        <name>ATP</name>
        <dbReference type="ChEBI" id="CHEBI:30616"/>
    </ligand>
</feature>
<dbReference type="GO" id="GO:0009073">
    <property type="term" value="P:aromatic amino acid family biosynthetic process"/>
    <property type="evidence" value="ECO:0007669"/>
    <property type="project" value="UniProtKB-KW"/>
</dbReference>
<dbReference type="GO" id="GO:0008652">
    <property type="term" value="P:amino acid biosynthetic process"/>
    <property type="evidence" value="ECO:0007669"/>
    <property type="project" value="UniProtKB-KW"/>
</dbReference>
<keyword evidence="2 7" id="KW-0808">Transferase</keyword>
<dbReference type="GO" id="GO:0005829">
    <property type="term" value="C:cytosol"/>
    <property type="evidence" value="ECO:0007669"/>
    <property type="project" value="TreeGrafter"/>
</dbReference>
<dbReference type="Gene3D" id="1.10.260.40">
    <property type="entry name" value="lambda repressor-like DNA-binding domains"/>
    <property type="match status" value="1"/>
</dbReference>
<dbReference type="PRINTS" id="PR01100">
    <property type="entry name" value="SHIKIMTKNASE"/>
</dbReference>
<evidence type="ECO:0000313" key="10">
    <source>
        <dbReference type="Proteomes" id="UP000184096"/>
    </source>
</evidence>
<keyword evidence="7" id="KW-0963">Cytoplasm</keyword>
<accession>A0A1M7TIH7</accession>
<dbReference type="CDD" id="cd00464">
    <property type="entry name" value="SK"/>
    <property type="match status" value="1"/>
</dbReference>
<dbReference type="NCBIfam" id="NF006015">
    <property type="entry name" value="PRK08154.1"/>
    <property type="match status" value="1"/>
</dbReference>
<evidence type="ECO:0000256" key="6">
    <source>
        <dbReference type="ARBA" id="ARBA00023141"/>
    </source>
</evidence>
<feature type="binding site" evidence="7">
    <location>
        <position position="288"/>
    </location>
    <ligand>
        <name>ATP</name>
        <dbReference type="ChEBI" id="CHEBI:30616"/>
    </ligand>
</feature>
<keyword evidence="3 7" id="KW-0547">Nucleotide-binding</keyword>
<feature type="binding site" evidence="7">
    <location>
        <position position="214"/>
    </location>
    <ligand>
        <name>substrate</name>
    </ligand>
</feature>
<evidence type="ECO:0000256" key="1">
    <source>
        <dbReference type="ARBA" id="ARBA00022605"/>
    </source>
</evidence>
<dbReference type="Gene3D" id="3.40.50.300">
    <property type="entry name" value="P-loop containing nucleotide triphosphate hydrolases"/>
    <property type="match status" value="1"/>
</dbReference>
<dbReference type="EC" id="2.7.1.71" evidence="7"/>
<evidence type="ECO:0000256" key="4">
    <source>
        <dbReference type="ARBA" id="ARBA00022777"/>
    </source>
</evidence>
<comment type="function">
    <text evidence="7">Catalyzes the specific phosphorylation of the 3-hydroxyl group of shikimic acid using ATP as a cosubstrate.</text>
</comment>
<dbReference type="SUPFAM" id="SSF47413">
    <property type="entry name" value="lambda repressor-like DNA-binding domains"/>
    <property type="match status" value="1"/>
</dbReference>
<feature type="binding site" evidence="7">
    <location>
        <position position="253"/>
    </location>
    <ligand>
        <name>ATP</name>
        <dbReference type="ChEBI" id="CHEBI:30616"/>
    </ligand>
</feature>
<dbReference type="PROSITE" id="PS50943">
    <property type="entry name" value="HTH_CROC1"/>
    <property type="match status" value="1"/>
</dbReference>
<evidence type="ECO:0000256" key="7">
    <source>
        <dbReference type="HAMAP-Rule" id="MF_00109"/>
    </source>
</evidence>
<reference evidence="10" key="1">
    <citation type="submission" date="2016-11" db="EMBL/GenBank/DDBJ databases">
        <authorList>
            <person name="Varghese N."/>
            <person name="Submissions S."/>
        </authorList>
    </citation>
    <scope>NUCLEOTIDE SEQUENCE [LARGE SCALE GENOMIC DNA]</scope>
    <source>
        <strain evidence="10">GAS401</strain>
    </source>
</reference>
<dbReference type="AlphaFoldDB" id="A0A1M7TIH7"/>
<dbReference type="SMART" id="SM00530">
    <property type="entry name" value="HTH_XRE"/>
    <property type="match status" value="1"/>
</dbReference>
<dbReference type="InterPro" id="IPR010982">
    <property type="entry name" value="Lambda_DNA-bd_dom_sf"/>
</dbReference>
<dbReference type="HAMAP" id="MF_00109">
    <property type="entry name" value="Shikimate_kinase"/>
    <property type="match status" value="1"/>
</dbReference>
<evidence type="ECO:0000256" key="5">
    <source>
        <dbReference type="ARBA" id="ARBA00022840"/>
    </source>
</evidence>
<evidence type="ECO:0000259" key="8">
    <source>
        <dbReference type="PROSITE" id="PS50943"/>
    </source>
</evidence>
<dbReference type="GO" id="GO:0004765">
    <property type="term" value="F:shikimate kinase activity"/>
    <property type="evidence" value="ECO:0007669"/>
    <property type="project" value="UniProtKB-UniRule"/>
</dbReference>
<dbReference type="GO" id="GO:0003677">
    <property type="term" value="F:DNA binding"/>
    <property type="evidence" value="ECO:0007669"/>
    <property type="project" value="InterPro"/>
</dbReference>
<dbReference type="CDD" id="cd00093">
    <property type="entry name" value="HTH_XRE"/>
    <property type="match status" value="1"/>
</dbReference>
<evidence type="ECO:0000256" key="2">
    <source>
        <dbReference type="ARBA" id="ARBA00022679"/>
    </source>
</evidence>
<dbReference type="Proteomes" id="UP000184096">
    <property type="component" value="Chromosome I"/>
</dbReference>
<keyword evidence="1 7" id="KW-0028">Amino-acid biosynthesis</keyword>
<keyword evidence="5 7" id="KW-0067">ATP-binding</keyword>
<feature type="domain" description="HTH cro/C1-type" evidence="8">
    <location>
        <begin position="38"/>
        <end position="92"/>
    </location>
</feature>
<comment type="pathway">
    <text evidence="7">Metabolic intermediate biosynthesis; chorismate biosynthesis; chorismate from D-erythrose 4-phosphate and phosphoenolpyruvate: step 5/7.</text>
</comment>
<dbReference type="OrthoDB" id="9800332at2"/>
<dbReference type="SUPFAM" id="SSF52540">
    <property type="entry name" value="P-loop containing nucleoside triphosphate hydrolases"/>
    <property type="match status" value="1"/>
</dbReference>
<dbReference type="Pfam" id="PF01381">
    <property type="entry name" value="HTH_3"/>
    <property type="match status" value="1"/>
</dbReference>
<comment type="subcellular location">
    <subcellularLocation>
        <location evidence="7">Cytoplasm</location>
    </subcellularLocation>
</comment>
<dbReference type="RefSeq" id="WP_072817551.1">
    <property type="nucleotide sequence ID" value="NZ_LT670849.1"/>
</dbReference>
<dbReference type="InterPro" id="IPR000623">
    <property type="entry name" value="Shikimate_kinase/TSH1"/>
</dbReference>
<dbReference type="InterPro" id="IPR001387">
    <property type="entry name" value="Cro/C1-type_HTH"/>
</dbReference>
<comment type="catalytic activity">
    <reaction evidence="7">
        <text>shikimate + ATP = 3-phosphoshikimate + ADP + H(+)</text>
        <dbReference type="Rhea" id="RHEA:13121"/>
        <dbReference type="ChEBI" id="CHEBI:15378"/>
        <dbReference type="ChEBI" id="CHEBI:30616"/>
        <dbReference type="ChEBI" id="CHEBI:36208"/>
        <dbReference type="ChEBI" id="CHEBI:145989"/>
        <dbReference type="ChEBI" id="CHEBI:456216"/>
        <dbReference type="EC" id="2.7.1.71"/>
    </reaction>
</comment>
<feature type="binding site" evidence="7">
    <location>
        <position position="272"/>
    </location>
    <ligand>
        <name>substrate</name>
    </ligand>
</feature>
<protein>
    <recommendedName>
        <fullName evidence="7">Shikimate kinase</fullName>
        <shortName evidence="7">SK</shortName>
        <ecNumber evidence="7">2.7.1.71</ecNumber>
    </recommendedName>
</protein>
<dbReference type="GO" id="GO:0005524">
    <property type="term" value="F:ATP binding"/>
    <property type="evidence" value="ECO:0007669"/>
    <property type="project" value="UniProtKB-UniRule"/>
</dbReference>
<feature type="binding site" evidence="7">
    <location>
        <position position="149"/>
    </location>
    <ligand>
        <name>Mg(2+)</name>
        <dbReference type="ChEBI" id="CHEBI:18420"/>
    </ligand>
</feature>
<dbReference type="PANTHER" id="PTHR21087:SF16">
    <property type="entry name" value="SHIKIMATE KINASE 1, CHLOROPLASTIC"/>
    <property type="match status" value="1"/>
</dbReference>
<name>A0A1M7TIH7_9BRAD</name>
<dbReference type="PANTHER" id="PTHR21087">
    <property type="entry name" value="SHIKIMATE KINASE"/>
    <property type="match status" value="1"/>
</dbReference>
<dbReference type="InterPro" id="IPR027417">
    <property type="entry name" value="P-loop_NTPase"/>
</dbReference>
<sequence>MVLDRGKERHSQSSRLKERRLQVQESADKFVALVGERVRKARERRGISRRVLAELSQVSLRYLAQLEGGKGNISIALLGRVSLALDHRIEWLVGADDPWSSEVVRFSEFFRTATLEQRRNVMRLLDPGDPARLREKRLCLIGLRGAGKSTLGKIMSKELSLPFLELNREIEEVSGISANEVMALYGQDGYRRLERQALERIVATTSETVLAVAGGIVAEPETFSYLLRHFHTVWLKARPEEHMQRVRKQGDLRPMKGNPKAMEELRSILTSRESLYAQAEAVLDTSGRTLKQSTKDLVDVVRKLEVI</sequence>
<feature type="binding site" evidence="7">
    <location>
        <position position="191"/>
    </location>
    <ligand>
        <name>substrate</name>
    </ligand>
</feature>
<comment type="subunit">
    <text evidence="7">Monomer.</text>
</comment>
<dbReference type="InterPro" id="IPR031322">
    <property type="entry name" value="Shikimate/glucono_kinase"/>
</dbReference>
<dbReference type="GO" id="GO:0009423">
    <property type="term" value="P:chorismate biosynthetic process"/>
    <property type="evidence" value="ECO:0007669"/>
    <property type="project" value="UniProtKB-UniRule"/>
</dbReference>